<evidence type="ECO:0000256" key="1">
    <source>
        <dbReference type="ARBA" id="ARBA00022737"/>
    </source>
</evidence>
<comment type="caution">
    <text evidence="4">The sequence shown here is derived from an EMBL/GenBank/DDBJ whole genome shotgun (WGS) entry which is preliminary data.</text>
</comment>
<dbReference type="STRING" id="1035309.A0A2C5WYY1"/>
<name>A0A2C5WYY1_9PEZI</name>
<dbReference type="SUPFAM" id="SSF48403">
    <property type="entry name" value="Ankyrin repeat"/>
    <property type="match status" value="5"/>
</dbReference>
<dbReference type="OrthoDB" id="194358at2759"/>
<dbReference type="EMBL" id="APWK03000100">
    <property type="protein sequence ID" value="PHH51217.1"/>
    <property type="molecule type" value="Genomic_DNA"/>
</dbReference>
<dbReference type="InterPro" id="IPR002110">
    <property type="entry name" value="Ankyrin_rpt"/>
</dbReference>
<feature type="repeat" description="ANK" evidence="3">
    <location>
        <begin position="1420"/>
        <end position="1452"/>
    </location>
</feature>
<dbReference type="Pfam" id="PF12796">
    <property type="entry name" value="Ank_2"/>
    <property type="match status" value="1"/>
</dbReference>
<keyword evidence="1" id="KW-0677">Repeat</keyword>
<proteinExistence type="predicted"/>
<reference evidence="4 5" key="1">
    <citation type="journal article" date="2013" name="Fungal Biol.">
        <title>Analysis of microsatellite markers in the genome of the plant pathogen Ceratocystis fimbriata.</title>
        <authorList>
            <person name="Simpson M.C."/>
            <person name="Wilken P.M."/>
            <person name="Coetzee M.P."/>
            <person name="Wingfield M.J."/>
            <person name="Wingfield B.D."/>
        </authorList>
    </citation>
    <scope>NUCLEOTIDE SEQUENCE [LARGE SCALE GENOMIC DNA]</scope>
    <source>
        <strain evidence="4 5">CBS 114723</strain>
    </source>
</reference>
<evidence type="ECO:0000313" key="5">
    <source>
        <dbReference type="Proteomes" id="UP000222788"/>
    </source>
</evidence>
<keyword evidence="2 3" id="KW-0040">ANK repeat</keyword>
<evidence type="ECO:0000256" key="2">
    <source>
        <dbReference type="ARBA" id="ARBA00023043"/>
    </source>
</evidence>
<dbReference type="PROSITE" id="PS50088">
    <property type="entry name" value="ANK_REPEAT"/>
    <property type="match status" value="1"/>
</dbReference>
<accession>A0A2C5WYY1</accession>
<evidence type="ECO:0000256" key="3">
    <source>
        <dbReference type="PROSITE-ProRule" id="PRU00023"/>
    </source>
</evidence>
<dbReference type="InterPro" id="IPR050745">
    <property type="entry name" value="Multifunctional_regulatory"/>
</dbReference>
<dbReference type="PANTHER" id="PTHR24189:SF50">
    <property type="entry name" value="ANKYRIN REPEAT AND SOCS BOX PROTEIN 2"/>
    <property type="match status" value="1"/>
</dbReference>
<dbReference type="Proteomes" id="UP000222788">
    <property type="component" value="Unassembled WGS sequence"/>
</dbReference>
<dbReference type="PROSITE" id="PS50297">
    <property type="entry name" value="ANK_REP_REGION"/>
    <property type="match status" value="1"/>
</dbReference>
<dbReference type="SMART" id="SM00248">
    <property type="entry name" value="ANK"/>
    <property type="match status" value="14"/>
</dbReference>
<reference evidence="4 5" key="2">
    <citation type="journal article" date="2013" name="IMA Fungus">
        <title>IMA Genome-F 1: Ceratocystis fimbriata: Draft nuclear genome sequence for the plant pathogen, Ceratocystis fimbriata.</title>
        <authorList>
            <person name="Wilken P.M."/>
            <person name="Steenkamp E.T."/>
            <person name="Wingfield M.J."/>
            <person name="de Beer Z.W."/>
            <person name="Wingfield B.D."/>
        </authorList>
    </citation>
    <scope>NUCLEOTIDE SEQUENCE [LARGE SCALE GENOMIC DNA]</scope>
    <source>
        <strain evidence="4 5">CBS 114723</strain>
    </source>
</reference>
<sequence length="1867" mass="204839">MTLAELTLEERNLRIHQLRKAWNIDLASSQRSSESHESKIAPSFRTPDDEVKAEALLRRRQLETPIGIKKSPSLKRAFTNRKKGWQPIELLDALDVHVCDGGSPGIAEVLLGRLAQLGASINEQPTERRSSFIGRRRSEGFGYAERTRIIENAVKSRNVDMLRVLLPYADSEALDSAIVTATLLCEEPMVEILISKGADPFRDLEGQSAFLELCDMGGQENLVRLLVSGAKGSHCLAIGMVKAAKSGCFATVLQISQSMADCDYNCAEALRIAIENGRKDIALAIVTAQKPPQPAGLEAALDTLFEQSQVHPHEKLDMTELLLCAGARGDAASRALLHAASSQFVEMVRLLIRYGASVQYLDGAVIKEVVTKGHDNLLKTLLSSGLPLSPQLASDCVKLIPPHINPDCRYSLLTMLLRNGASGECLDEALVQAVLSGDDTIIDLLVKPEFPNQGSATCPSGRQEALNSHAIASVDYKNGEAIKAALAAGDISVISTLLSVGPSPETLAHTFTHTHRLPREARQEVVHCFIEAGAPANVIKNEFQREIEQHSGHRDDDIVAILLNYMSKEDFDITPAITAAIARQDRSLLATVVQHATNLEAAESIPKAMSITDEGMRREIITLLLVAGADAEKARIVAAVMTVLKSEPVDVKLLRLLLTRGHADMNELGGSPLLCALAHPDPLIFPLVLKNTTLAPATILAAISKLLSQPDSKEKISNLTALLRLPVPKADLGNLLADEVHSFIQTPKADRNIRVIQAMVQAGADVNGSEGLALARAVSATHMPLTEMLLAENPTPETMAYAFRQAINLLDPIDRLKFAERLLKSSILPTEVDQALIYSIKKYPEDLDLLGLLMEKADMSSGEALNLAISHRKLDIVKLLLGNKHSDVVLIEAFKLSLACTDKEDRQRLTETFLNAGIPKQIVRDSLSTAAGQGDLELVNTLVKYGGKIHDIDRQSMIQAVRSESPEMLKMLLGENNGAISPETLNAAFHTATQISDLEKRSLIFEILLIQDGIDKDLASAELLFAVEGGDAGIKLLTVLLSCGADPNFRNAEAICVAAQNECFESLQLLLARETTNTQQIKPTNTSLAITLKASWKLQRGKRLKVAEWLFDAGLELCVEIHIALQKTLVFKADEELDVEMMKLLLSKRASPTYDGCKSLIRAACIPSPSILSLLLEHSDISDKEASAAFTVSFPPDAASRWLSEDGYQCAKLLIEKGASGDGLSIALVVVLEARNSSNSSLADKFADFLIDNGADINYSHSRALRMSVSRGNIQWVQKLLDGQPSSGSLSAALGHVFDGNLDENEATLILHMILSYNYEGVTIDTGVPLQGDRIPVLARALLQFPRSTKMMTILLEAGYYYDPMLACFVGSQDKMSEREQEQVTLLVWAIIQPEKRISSAVIETLIKAGAAVNFQTPRLQMTPLMLAIREKRPDVVKALVLNGADVDLVDAYDTSALLMAASLRDSLATDVMSTLLLVDPAKNDGSLHSAARQLNLATIELLLKHGHDADFPSLAHGGRSALAELCLHACDEGSPPLTNARQLEMRKAMEILIKHGSDLKVKSLNESSGANAGSGKTLYHLAMESTSPWLTLQALLKAGLWKLVNEPFTHFVINNMTYSLTMYVRHVRPWDEFSDSLLTLLRNNRTVDVFYANEGPQPDNVIGLPNELAIEERDRIARQKQESLMREKHLQHINYQRELAAIDSQLWKDKAAMEDMHRTKVHRDEIAASRERRMTEVEHFQAMLDAKTAAQRSERAHLTALDRASALRLAREIEADETRHRKVLEFESRLATERAANQRAVSQIELERQQHIARYEREASERDLTRIQAHKQLIQDQSALAMQLGNTRSMGQIPARQAVGYVTDIQ</sequence>
<organism evidence="4 5">
    <name type="scientific">Ceratocystis fimbriata CBS 114723</name>
    <dbReference type="NCBI Taxonomy" id="1035309"/>
    <lineage>
        <taxon>Eukaryota</taxon>
        <taxon>Fungi</taxon>
        <taxon>Dikarya</taxon>
        <taxon>Ascomycota</taxon>
        <taxon>Pezizomycotina</taxon>
        <taxon>Sordariomycetes</taxon>
        <taxon>Hypocreomycetidae</taxon>
        <taxon>Microascales</taxon>
        <taxon>Ceratocystidaceae</taxon>
        <taxon>Ceratocystis</taxon>
    </lineage>
</organism>
<protein>
    <submittedName>
        <fullName evidence="4">Protein fem-1-like protein B</fullName>
    </submittedName>
</protein>
<evidence type="ECO:0000313" key="4">
    <source>
        <dbReference type="EMBL" id="PHH51217.1"/>
    </source>
</evidence>
<dbReference type="Gene3D" id="1.25.40.20">
    <property type="entry name" value="Ankyrin repeat-containing domain"/>
    <property type="match status" value="6"/>
</dbReference>
<dbReference type="PANTHER" id="PTHR24189">
    <property type="entry name" value="MYOTROPHIN"/>
    <property type="match status" value="1"/>
</dbReference>
<gene>
    <name evidence="4" type="primary">Fem-1</name>
    <name evidence="4" type="ORF">CFIMG_007243RA00001</name>
</gene>
<keyword evidence="5" id="KW-1185">Reference proteome</keyword>
<dbReference type="InterPro" id="IPR036770">
    <property type="entry name" value="Ankyrin_rpt-contain_sf"/>
</dbReference>